<protein>
    <recommendedName>
        <fullName evidence="3">Phage head morphogenesis protein</fullName>
    </recommendedName>
</protein>
<dbReference type="RefSeq" id="WP_053342092.1">
    <property type="nucleotide sequence ID" value="NZ_LFPD01000034.1"/>
</dbReference>
<comment type="caution">
    <text evidence="1">The sequence shown here is derived from an EMBL/GenBank/DDBJ whole genome shotgun (WGS) entry which is preliminary data.</text>
</comment>
<dbReference type="OrthoDB" id="1752197at2"/>
<sequence>MTSYQEAVLKARKKFLKLNKTQEKELLNLYKQLANQLSYDIATCRTSSQDVYLRKLNEIVQVNINQLNSQLSAMVKDNIETSSQIASAVESFYYHQITDDSVLSTMFNNSVLNTSRKTVSKLIQGAYYKDGKTLDKRLWNITRKSSKDIDTLIKVNVLKGANAKELAQQVNKYVNPLKKLELKNDEVGFSKNVSYQASRLARTSITHSFRETQIQQAMNNPFNIGMKWELSPSHGIRMHGKTDVCDDYAGQDNYGLGTGVFPANKMPVGHPQCLCITYEVNTDIKSAMQEIKAWSNGESNSKLDKWYEKNK</sequence>
<dbReference type="EMBL" id="SWVK01000009">
    <property type="protein sequence ID" value="NFN35051.1"/>
    <property type="molecule type" value="Genomic_DNA"/>
</dbReference>
<accession>A0A846JVU6</accession>
<evidence type="ECO:0000313" key="1">
    <source>
        <dbReference type="EMBL" id="NFN35051.1"/>
    </source>
</evidence>
<evidence type="ECO:0000313" key="2">
    <source>
        <dbReference type="Proteomes" id="UP000473681"/>
    </source>
</evidence>
<reference evidence="1 2" key="1">
    <citation type="submission" date="2019-04" db="EMBL/GenBank/DDBJ databases">
        <title>Genome sequencing of Clostridium botulinum Groups I-IV and Clostridium butyricum.</title>
        <authorList>
            <person name="Brunt J."/>
            <person name="Van Vliet A.H.M."/>
            <person name="Stringer S.C."/>
            <person name="Carter A.T."/>
            <person name="Peck M.W."/>
        </authorList>
    </citation>
    <scope>NUCLEOTIDE SEQUENCE [LARGE SCALE GENOMIC DNA]</scope>
    <source>
        <strain evidence="1 2">CB-K-33E</strain>
    </source>
</reference>
<evidence type="ECO:0008006" key="3">
    <source>
        <dbReference type="Google" id="ProtNLM"/>
    </source>
</evidence>
<proteinExistence type="predicted"/>
<name>A0A846JVU6_CLOBO</name>
<organism evidence="1 2">
    <name type="scientific">Clostridium botulinum</name>
    <dbReference type="NCBI Taxonomy" id="1491"/>
    <lineage>
        <taxon>Bacteria</taxon>
        <taxon>Bacillati</taxon>
        <taxon>Bacillota</taxon>
        <taxon>Clostridia</taxon>
        <taxon>Eubacteriales</taxon>
        <taxon>Clostridiaceae</taxon>
        <taxon>Clostridium</taxon>
    </lineage>
</organism>
<dbReference type="AlphaFoldDB" id="A0A846JVU6"/>
<dbReference type="Proteomes" id="UP000473681">
    <property type="component" value="Unassembled WGS sequence"/>
</dbReference>
<gene>
    <name evidence="1" type="ORF">FDB51_07895</name>
</gene>